<dbReference type="InterPro" id="IPR003150">
    <property type="entry name" value="DNA-bd_RFX"/>
</dbReference>
<feature type="compositionally biased region" description="Basic and acidic residues" evidence="1">
    <location>
        <begin position="508"/>
        <end position="517"/>
    </location>
</feature>
<feature type="compositionally biased region" description="Polar residues" evidence="1">
    <location>
        <begin position="669"/>
        <end position="681"/>
    </location>
</feature>
<reference evidence="3 4" key="1">
    <citation type="submission" date="2024-02" db="EMBL/GenBank/DDBJ databases">
        <authorList>
            <person name="Daric V."/>
            <person name="Darras S."/>
        </authorList>
    </citation>
    <scope>NUCLEOTIDE SEQUENCE [LARGE SCALE GENOMIC DNA]</scope>
</reference>
<dbReference type="EMBL" id="CAWYQH010000163">
    <property type="protein sequence ID" value="CAK8697446.1"/>
    <property type="molecule type" value="Genomic_DNA"/>
</dbReference>
<dbReference type="InterPro" id="IPR036388">
    <property type="entry name" value="WH-like_DNA-bd_sf"/>
</dbReference>
<feature type="region of interest" description="Disordered" evidence="1">
    <location>
        <begin position="1"/>
        <end position="47"/>
    </location>
</feature>
<evidence type="ECO:0000313" key="4">
    <source>
        <dbReference type="Proteomes" id="UP001642483"/>
    </source>
</evidence>
<gene>
    <name evidence="3" type="ORF">CVLEPA_LOCUS30670</name>
</gene>
<feature type="region of interest" description="Disordered" evidence="1">
    <location>
        <begin position="605"/>
        <end position="631"/>
    </location>
</feature>
<feature type="domain" description="RFX-type winged-helix" evidence="2">
    <location>
        <begin position="305"/>
        <end position="378"/>
    </location>
</feature>
<comment type="caution">
    <text evidence="3">The sequence shown here is derived from an EMBL/GenBank/DDBJ whole genome shotgun (WGS) entry which is preliminary data.</text>
</comment>
<dbReference type="Gene3D" id="1.10.10.10">
    <property type="entry name" value="Winged helix-like DNA-binding domain superfamily/Winged helix DNA-binding domain"/>
    <property type="match status" value="1"/>
</dbReference>
<feature type="region of interest" description="Disordered" evidence="1">
    <location>
        <begin position="506"/>
        <end position="540"/>
    </location>
</feature>
<evidence type="ECO:0000259" key="2">
    <source>
        <dbReference type="PROSITE" id="PS51526"/>
    </source>
</evidence>
<dbReference type="PROSITE" id="PS51526">
    <property type="entry name" value="RFX_DBD"/>
    <property type="match status" value="1"/>
</dbReference>
<protein>
    <recommendedName>
        <fullName evidence="2">RFX-type winged-helix domain-containing protein</fullName>
    </recommendedName>
</protein>
<proteinExistence type="predicted"/>
<evidence type="ECO:0000256" key="1">
    <source>
        <dbReference type="SAM" id="MobiDB-lite"/>
    </source>
</evidence>
<organism evidence="3 4">
    <name type="scientific">Clavelina lepadiformis</name>
    <name type="common">Light-bulb sea squirt</name>
    <name type="synonym">Ascidia lepadiformis</name>
    <dbReference type="NCBI Taxonomy" id="159417"/>
    <lineage>
        <taxon>Eukaryota</taxon>
        <taxon>Metazoa</taxon>
        <taxon>Chordata</taxon>
        <taxon>Tunicata</taxon>
        <taxon>Ascidiacea</taxon>
        <taxon>Aplousobranchia</taxon>
        <taxon>Clavelinidae</taxon>
        <taxon>Clavelina</taxon>
    </lineage>
</organism>
<sequence>MPRQKNPKPQQCAKPAADNYASCSPEGASSDVESADPRKHSFNFHAEVDDVSQEKDVSSIAGCQSEVTSEQYAIDIANGKWSPSCNIVQQQNNFDHSSQGYSHEPSLKSTDLKAEKKSRLSLGLLNPKIMQWLTKNFTMKEGARTSASQVVKIYEKEFSEETPYVPLQNYQVGQLLRRLFPDIQRCKITVLGKRVWVYKDLCVVDKHSSVEKDPTNVEREKKSPDQDDFHNERVLLGYHKAVTGPAFSNHDLEKTKPKSDKKRVKNSGILYNLLYPNSQEKRINSTKTDKYIEELAKDNKKEGNIIQWLRDTYEYADGYYVKSMDVLRLYNRGRDTWVKYLSQVGRVVKHVFPKARHLRRSLKGGKREWVYHNIRPKDHTEVDVWHGSNKHLTLNATPESYLSGVSLLPFQHFVLDKQPSPENESVQKSLTSLFHRLDGEENVCSTVEEACGSGDDLCNDKIDKNDADTSPANDNYLFNFRPRKSTISTSPVAQHTNFNVFYKATTESGKDGKEGPKKGNSCTLSTTAQKHESDSSDDLINRTPTIGEESEAKALGLTEKISQLRSQIDCAIGEARSSSECTNAKSTILPCATDPTKDMNFKVKEEPTSEAEDLSMTGLQGADGHERSKKRNHVSAFGSCARNKVNDLVSKATELNKGSPKVKRDRRISPSQTQEHNYFSSEINDKDLVGEQSTNETDHENFQAVRIYSRSFEAGNRSGKEDVTDAASSTGSGPIPSLPELKKFLRWEDLAMCGAHKYGWALTPTYHVIPCSFIEWILFEGQAVRDGQRVFRELKIYDDWSVAIHVMGKKVNPDEIGGITDLQRTRSSVDKVFKTLATARLCRGLPALCLSDLCVQGVVVARSEIWSSREDECEELRQRAINCQVLFCGSEEACFKCTRVIRTHPLSNKTPGKRTNGYLERNNSTSYVNSLV</sequence>
<evidence type="ECO:0000313" key="3">
    <source>
        <dbReference type="EMBL" id="CAK8697446.1"/>
    </source>
</evidence>
<keyword evidence="4" id="KW-1185">Reference proteome</keyword>
<feature type="region of interest" description="Disordered" evidence="1">
    <location>
        <begin position="652"/>
        <end position="681"/>
    </location>
</feature>
<name>A0ABP0H0C8_CLALP</name>
<dbReference type="Proteomes" id="UP001642483">
    <property type="component" value="Unassembled WGS sequence"/>
</dbReference>
<accession>A0ABP0H0C8</accession>